<dbReference type="EMBL" id="PDNV01000009">
    <property type="protein sequence ID" value="PLC53064.1"/>
    <property type="molecule type" value="Genomic_DNA"/>
</dbReference>
<dbReference type="Proteomes" id="UP000234328">
    <property type="component" value="Unassembled WGS sequence"/>
</dbReference>
<dbReference type="RefSeq" id="WP_102070807.1">
    <property type="nucleotide sequence ID" value="NZ_PDNV01000009.1"/>
</dbReference>
<dbReference type="Pfam" id="PF00085">
    <property type="entry name" value="Thioredoxin"/>
    <property type="match status" value="1"/>
</dbReference>
<gene>
    <name evidence="2" type="ORF">CR155_14785</name>
</gene>
<feature type="domain" description="Thioredoxin" evidence="1">
    <location>
        <begin position="1"/>
        <end position="112"/>
    </location>
</feature>
<organism evidence="2 3">
    <name type="scientific">Pollutimonas nitritireducens</name>
    <dbReference type="NCBI Taxonomy" id="2045209"/>
    <lineage>
        <taxon>Bacteria</taxon>
        <taxon>Pseudomonadati</taxon>
        <taxon>Pseudomonadota</taxon>
        <taxon>Betaproteobacteria</taxon>
        <taxon>Burkholderiales</taxon>
        <taxon>Alcaligenaceae</taxon>
        <taxon>Pollutimonas</taxon>
    </lineage>
</organism>
<keyword evidence="3" id="KW-1185">Reference proteome</keyword>
<dbReference type="SUPFAM" id="SSF52833">
    <property type="entry name" value="Thioredoxin-like"/>
    <property type="match status" value="1"/>
</dbReference>
<dbReference type="CDD" id="cd02947">
    <property type="entry name" value="TRX_family"/>
    <property type="match status" value="1"/>
</dbReference>
<dbReference type="Gene3D" id="3.40.30.10">
    <property type="entry name" value="Glutaredoxin"/>
    <property type="match status" value="1"/>
</dbReference>
<evidence type="ECO:0000313" key="2">
    <source>
        <dbReference type="EMBL" id="PLC53064.1"/>
    </source>
</evidence>
<reference evidence="2 3" key="1">
    <citation type="submission" date="2017-10" db="EMBL/GenBank/DDBJ databases">
        <title>Two draft genome sequences of Pusillimonas sp. strains isolated from a nitrate- and radionuclide-contaminated groundwater in Russia.</title>
        <authorList>
            <person name="Grouzdev D.S."/>
            <person name="Tourova T.P."/>
            <person name="Goeva M.A."/>
            <person name="Babich T.L."/>
            <person name="Sokolova D.S."/>
            <person name="Abdullin R."/>
            <person name="Poltaraus A.B."/>
            <person name="Toshchakov S.V."/>
            <person name="Nazina T.N."/>
        </authorList>
    </citation>
    <scope>NUCLEOTIDE SEQUENCE [LARGE SCALE GENOMIC DNA]</scope>
    <source>
        <strain evidence="2 3">JR1/69-2-13</strain>
    </source>
</reference>
<protein>
    <submittedName>
        <fullName evidence="2">Thiol reductase thioredoxin</fullName>
    </submittedName>
</protein>
<dbReference type="OrthoDB" id="8521206at2"/>
<dbReference type="InterPro" id="IPR036249">
    <property type="entry name" value="Thioredoxin-like_sf"/>
</dbReference>
<evidence type="ECO:0000259" key="1">
    <source>
        <dbReference type="PROSITE" id="PS51352"/>
    </source>
</evidence>
<accession>A0A2N4UDH8</accession>
<name>A0A2N4UDH8_9BURK</name>
<proteinExistence type="predicted"/>
<dbReference type="PROSITE" id="PS51352">
    <property type="entry name" value="THIOREDOXIN_2"/>
    <property type="match status" value="1"/>
</dbReference>
<evidence type="ECO:0000313" key="3">
    <source>
        <dbReference type="Proteomes" id="UP000234328"/>
    </source>
</evidence>
<dbReference type="InterPro" id="IPR013766">
    <property type="entry name" value="Thioredoxin_domain"/>
</dbReference>
<comment type="caution">
    <text evidence="2">The sequence shown here is derived from an EMBL/GenBank/DDBJ whole genome shotgun (WGS) entry which is preliminary data.</text>
</comment>
<sequence length="134" mass="15111">MPMLDPQKDALALSVRLQQAQGLIVACYCAAWCDTCTQYRPDFEQLSGLWPQHTFVWIDIEENPELLDDDDVENFPTLLIQDLGRGNLFYGAMLPHIGHLERLIRHLDEATPLVENGPAPLRTLLLPPAAQQHA</sequence>
<dbReference type="AlphaFoldDB" id="A0A2N4UDH8"/>